<proteinExistence type="predicted"/>
<comment type="caution">
    <text evidence="11">The sequence shown here is derived from an EMBL/GenBank/DDBJ whole genome shotgun (WGS) entry which is preliminary data.</text>
</comment>
<feature type="domain" description="Protein kinase" evidence="10">
    <location>
        <begin position="74"/>
        <end position="364"/>
    </location>
</feature>
<dbReference type="Proteomes" id="UP000176998">
    <property type="component" value="Unassembled WGS sequence"/>
</dbReference>
<comment type="catalytic activity">
    <reaction evidence="8">
        <text>L-threonyl-[protein] + ATP = O-phospho-L-threonyl-[protein] + ADP + H(+)</text>
        <dbReference type="Rhea" id="RHEA:46608"/>
        <dbReference type="Rhea" id="RHEA-COMP:11060"/>
        <dbReference type="Rhea" id="RHEA-COMP:11605"/>
        <dbReference type="ChEBI" id="CHEBI:15378"/>
        <dbReference type="ChEBI" id="CHEBI:30013"/>
        <dbReference type="ChEBI" id="CHEBI:30616"/>
        <dbReference type="ChEBI" id="CHEBI:61977"/>
        <dbReference type="ChEBI" id="CHEBI:456216"/>
        <dbReference type="EC" id="2.7.11.1"/>
    </reaction>
</comment>
<organism evidence="11 12">
    <name type="scientific">Colletotrichum orchidophilum</name>
    <dbReference type="NCBI Taxonomy" id="1209926"/>
    <lineage>
        <taxon>Eukaryota</taxon>
        <taxon>Fungi</taxon>
        <taxon>Dikarya</taxon>
        <taxon>Ascomycota</taxon>
        <taxon>Pezizomycotina</taxon>
        <taxon>Sordariomycetes</taxon>
        <taxon>Hypocreomycetidae</taxon>
        <taxon>Glomerellales</taxon>
        <taxon>Glomerellaceae</taxon>
        <taxon>Colletotrichum</taxon>
    </lineage>
</organism>
<evidence type="ECO:0000256" key="4">
    <source>
        <dbReference type="ARBA" id="ARBA00013948"/>
    </source>
</evidence>
<dbReference type="EMBL" id="MJBS01000023">
    <property type="protein sequence ID" value="OHF00898.1"/>
    <property type="molecule type" value="Genomic_DNA"/>
</dbReference>
<dbReference type="InterPro" id="IPR000719">
    <property type="entry name" value="Prot_kinase_dom"/>
</dbReference>
<protein>
    <recommendedName>
        <fullName evidence="5">EKC/KEOPS complex subunit BUD32</fullName>
        <ecNumber evidence="3">2.7.11.1</ecNumber>
    </recommendedName>
    <alternativeName>
        <fullName evidence="6 7">Atypical Serine/threonine protein kinase BUD32</fullName>
    </alternativeName>
    <alternativeName>
        <fullName evidence="4">EKC/KEOPS complex subunit bud32</fullName>
    </alternativeName>
</protein>
<dbReference type="RefSeq" id="XP_022478040.1">
    <property type="nucleotide sequence ID" value="XM_022615375.1"/>
</dbReference>
<comment type="subunit">
    <text evidence="2">Component of the EKC/KEOPS complex composed of at least BUD32, CGI121, GON7, KAE1 and PCC1; the whole complex dimerizes.</text>
</comment>
<dbReference type="STRING" id="1209926.A0A1G4BHW7"/>
<comment type="function">
    <text evidence="1">Component of the EKC/KEOPS complex that is required for the formation of a threonylcarbamoyl group on adenosine at position 37 (t(6)A37) in tRNAs that read codons beginning with adenine. The complex is probably involved in the transfer of the threonylcarbamoyl moiety of threonylcarbamoyl-AMP (TC-AMP) to the N6 group of A37. BUD32 has ATPase activity in the context of the EKC/KEOPS complex and likely plays a supporting role to the catalytic subunit KAE1. The EKC/KEOPS complex also promotes both telomere uncapping and telomere elongation. The complex is required for efficient recruitment of transcriptional coactivators.</text>
</comment>
<dbReference type="GO" id="GO:0004674">
    <property type="term" value="F:protein serine/threonine kinase activity"/>
    <property type="evidence" value="ECO:0007669"/>
    <property type="project" value="UniProtKB-EC"/>
</dbReference>
<evidence type="ECO:0000256" key="7">
    <source>
        <dbReference type="ARBA" id="ARBA00033194"/>
    </source>
</evidence>
<dbReference type="InterPro" id="IPR008266">
    <property type="entry name" value="Tyr_kinase_AS"/>
</dbReference>
<sequence length="364" mass="41876">MDEEQDSEDLAIENLKKHIDTLPPDVYAIHISPDGSLTSMSTDPEDDETTSVYYPPLEELQRPEGIRTIIRSDLKEIDRLSPNVDLVSYQADPGVNGERKVIFKYYFIVQFLHRLWHEMNLWMRLPQHPNIVPFDRLVVDELNGHVVGFTTVFIPGGTIEENPSRVFKLKWLEQLTRVVDDLNLKHGIMHQDIAARNLLVDPLADNLLLFDFNFSGRIGGIGHVNERDDVKGVIFTLYEIITRDEHFRKVSHEQQNPADVQGLTTWPKHPEVHLDHPVSEYRAVLDHWVKGRQEGKTISVYTEAQEPVDWPLIDGPPKKELVFSDGEGNPTTVMGASWFDIRRDERTKGSVMLDWQRPPLDRAV</sequence>
<evidence type="ECO:0000256" key="8">
    <source>
        <dbReference type="ARBA" id="ARBA00047899"/>
    </source>
</evidence>
<evidence type="ECO:0000256" key="2">
    <source>
        <dbReference type="ARBA" id="ARBA00011534"/>
    </source>
</evidence>
<evidence type="ECO:0000256" key="3">
    <source>
        <dbReference type="ARBA" id="ARBA00012513"/>
    </source>
</evidence>
<accession>A0A1G4BHW7</accession>
<dbReference type="Gene3D" id="1.10.510.10">
    <property type="entry name" value="Transferase(Phosphotransferase) domain 1"/>
    <property type="match status" value="1"/>
</dbReference>
<dbReference type="EC" id="2.7.11.1" evidence="3"/>
<dbReference type="OrthoDB" id="4062651at2759"/>
<evidence type="ECO:0000256" key="6">
    <source>
        <dbReference type="ARBA" id="ARBA00030980"/>
    </source>
</evidence>
<evidence type="ECO:0000259" key="10">
    <source>
        <dbReference type="PROSITE" id="PS50011"/>
    </source>
</evidence>
<dbReference type="InterPro" id="IPR011009">
    <property type="entry name" value="Kinase-like_dom_sf"/>
</dbReference>
<keyword evidence="12" id="KW-1185">Reference proteome</keyword>
<comment type="catalytic activity">
    <reaction evidence="9">
        <text>L-seryl-[protein] + ATP = O-phospho-L-seryl-[protein] + ADP + H(+)</text>
        <dbReference type="Rhea" id="RHEA:17989"/>
        <dbReference type="Rhea" id="RHEA-COMP:9863"/>
        <dbReference type="Rhea" id="RHEA-COMP:11604"/>
        <dbReference type="ChEBI" id="CHEBI:15378"/>
        <dbReference type="ChEBI" id="CHEBI:29999"/>
        <dbReference type="ChEBI" id="CHEBI:30616"/>
        <dbReference type="ChEBI" id="CHEBI:83421"/>
        <dbReference type="ChEBI" id="CHEBI:456216"/>
        <dbReference type="EC" id="2.7.11.1"/>
    </reaction>
</comment>
<name>A0A1G4BHW7_9PEZI</name>
<evidence type="ECO:0000256" key="5">
    <source>
        <dbReference type="ARBA" id="ARBA00019973"/>
    </source>
</evidence>
<reference evidence="11 12" key="1">
    <citation type="submission" date="2016-09" db="EMBL/GenBank/DDBJ databases">
        <authorList>
            <person name="Capua I."/>
            <person name="De Benedictis P."/>
            <person name="Joannis T."/>
            <person name="Lombin L.H."/>
            <person name="Cattoli G."/>
        </authorList>
    </citation>
    <scope>NUCLEOTIDE SEQUENCE [LARGE SCALE GENOMIC DNA]</scope>
    <source>
        <strain evidence="11 12">IMI 309357</strain>
    </source>
</reference>
<evidence type="ECO:0000256" key="9">
    <source>
        <dbReference type="ARBA" id="ARBA00048679"/>
    </source>
</evidence>
<dbReference type="GeneID" id="34556885"/>
<dbReference type="PROSITE" id="PS00109">
    <property type="entry name" value="PROTEIN_KINASE_TYR"/>
    <property type="match status" value="1"/>
</dbReference>
<gene>
    <name evidence="11" type="ORF">CORC01_03726</name>
</gene>
<evidence type="ECO:0000313" key="11">
    <source>
        <dbReference type="EMBL" id="OHF00898.1"/>
    </source>
</evidence>
<dbReference type="GO" id="GO:0005524">
    <property type="term" value="F:ATP binding"/>
    <property type="evidence" value="ECO:0007669"/>
    <property type="project" value="InterPro"/>
</dbReference>
<dbReference type="SUPFAM" id="SSF56112">
    <property type="entry name" value="Protein kinase-like (PK-like)"/>
    <property type="match status" value="1"/>
</dbReference>
<dbReference type="PROSITE" id="PS50011">
    <property type="entry name" value="PROTEIN_KINASE_DOM"/>
    <property type="match status" value="1"/>
</dbReference>
<evidence type="ECO:0000313" key="12">
    <source>
        <dbReference type="Proteomes" id="UP000176998"/>
    </source>
</evidence>
<dbReference type="AlphaFoldDB" id="A0A1G4BHW7"/>
<evidence type="ECO:0000256" key="1">
    <source>
        <dbReference type="ARBA" id="ARBA00003747"/>
    </source>
</evidence>